<evidence type="ECO:0000313" key="2">
    <source>
        <dbReference type="Proteomes" id="UP000323824"/>
    </source>
</evidence>
<proteinExistence type="predicted"/>
<dbReference type="RefSeq" id="WP_149568902.1">
    <property type="nucleotide sequence ID" value="NZ_CP035807.1"/>
</dbReference>
<dbReference type="AlphaFoldDB" id="A0A5C1QE62"/>
<reference evidence="1 2" key="2">
    <citation type="submission" date="2019-09" db="EMBL/GenBank/DDBJ databases">
        <title>Complete Genome Sequence and Methylome Analysis of free living Spirochaetas.</title>
        <authorList>
            <person name="Leshcheva N."/>
            <person name="Mikheeva N."/>
        </authorList>
    </citation>
    <scope>NUCLEOTIDE SEQUENCE [LARGE SCALE GENOMIC DNA]</scope>
    <source>
        <strain evidence="1 2">P</strain>
    </source>
</reference>
<accession>A0A5C1QE62</accession>
<dbReference type="Pfam" id="PF20380">
    <property type="entry name" value="DUF6675"/>
    <property type="match status" value="1"/>
</dbReference>
<reference evidence="1 2" key="1">
    <citation type="submission" date="2019-02" db="EMBL/GenBank/DDBJ databases">
        <authorList>
            <person name="Fomenkov A."/>
            <person name="Dubinina G."/>
            <person name="Grabovich M."/>
            <person name="Vincze T."/>
            <person name="Roberts R.J."/>
        </authorList>
    </citation>
    <scope>NUCLEOTIDE SEQUENCE [LARGE SCALE GENOMIC DNA]</scope>
    <source>
        <strain evidence="1 2">P</strain>
    </source>
</reference>
<dbReference type="OrthoDB" id="357887at2"/>
<name>A0A5C1QE62_9SPIO</name>
<dbReference type="Proteomes" id="UP000323824">
    <property type="component" value="Chromosome"/>
</dbReference>
<dbReference type="EMBL" id="CP035807">
    <property type="protein sequence ID" value="QEN05668.1"/>
    <property type="molecule type" value="Genomic_DNA"/>
</dbReference>
<organism evidence="1 2">
    <name type="scientific">Thiospirochaeta perfilievii</name>
    <dbReference type="NCBI Taxonomy" id="252967"/>
    <lineage>
        <taxon>Bacteria</taxon>
        <taxon>Pseudomonadati</taxon>
        <taxon>Spirochaetota</taxon>
        <taxon>Spirochaetia</taxon>
        <taxon>Spirochaetales</taxon>
        <taxon>Spirochaetaceae</taxon>
        <taxon>Thiospirochaeta</taxon>
    </lineage>
</organism>
<gene>
    <name evidence="1" type="ORF">EW093_13425</name>
</gene>
<keyword evidence="2" id="KW-1185">Reference proteome</keyword>
<sequence length="250" mass="28975">MRSLILSLIVFCISFNLFSVDLTSSDISRIESGSYALRERSNLNSLELLPESDLKKDFIENLKQYNPEICMEMLYIIDKSSVENSDTVSLLNSLIAFSDQVGVEYFSNRRQAMHPLIDESYFVAKDGKTPVADPVFSTVGQIKNRVYYQKDTTFDGNYYNLQTKITQNTVWLQTENLEKLKVYKIFKALDKGGVRTNILVTTNNDKLYLYILAAIKEEPKLKKILTYEVNIPYSFERRMNSIALWYLDRL</sequence>
<dbReference type="InterPro" id="IPR046745">
    <property type="entry name" value="DUF6675"/>
</dbReference>
<dbReference type="KEGG" id="sper:EW093_13425"/>
<protein>
    <submittedName>
        <fullName evidence="1">Uncharacterized protein</fullName>
    </submittedName>
</protein>
<evidence type="ECO:0000313" key="1">
    <source>
        <dbReference type="EMBL" id="QEN05668.1"/>
    </source>
</evidence>